<protein>
    <recommendedName>
        <fullName evidence="2">PDZ domain-containing protein</fullName>
    </recommendedName>
</protein>
<name>A0ABV4U658_9BACT</name>
<dbReference type="InterPro" id="IPR001478">
    <property type="entry name" value="PDZ"/>
</dbReference>
<evidence type="ECO:0000313" key="4">
    <source>
        <dbReference type="Proteomes" id="UP001575105"/>
    </source>
</evidence>
<dbReference type="Proteomes" id="UP001575105">
    <property type="component" value="Unassembled WGS sequence"/>
</dbReference>
<dbReference type="PROSITE" id="PS50106">
    <property type="entry name" value="PDZ"/>
    <property type="match status" value="1"/>
</dbReference>
<sequence length="257" mass="28557">MSRLNHRRHWVSAIAVGLLAGLLALSAGSTRAESMDLEKILAALDSADPRERREQTLQLLADNSLELETIAQLLARARSHEQRHRLLGVAQHHVLRQRREHVFDRPDRGSLGISHRTVAAEDLPDTPDHNGPAIEIVVTLPGFPAHGQLVAGDRVIAIDGEPLPPDFTADHFRELIVNYRSGEKLHVTIDRDGQRLDRTIELASAQALGAMYDPNRLQLRPQFERDWQTAKGNLQIGESTEPESGPLQLRGAEISLD</sequence>
<dbReference type="Gene3D" id="2.30.42.10">
    <property type="match status" value="1"/>
</dbReference>
<reference evidence="3 4" key="1">
    <citation type="submission" date="2024-08" db="EMBL/GenBank/DDBJ databases">
        <title>Whole-genome sequencing of halo(alkali)philic microorganisms from hypersaline lakes.</title>
        <authorList>
            <person name="Sorokin D.Y."/>
            <person name="Merkel A.Y."/>
            <person name="Messina E."/>
            <person name="Yakimov M."/>
        </authorList>
    </citation>
    <scope>NUCLEOTIDE SEQUENCE [LARGE SCALE GENOMIC DNA]</scope>
    <source>
        <strain evidence="3 4">AB-hyl4</strain>
    </source>
</reference>
<keyword evidence="4" id="KW-1185">Reference proteome</keyword>
<comment type="caution">
    <text evidence="3">The sequence shown here is derived from an EMBL/GenBank/DDBJ whole genome shotgun (WGS) entry which is preliminary data.</text>
</comment>
<dbReference type="SUPFAM" id="SSF50156">
    <property type="entry name" value="PDZ domain-like"/>
    <property type="match status" value="1"/>
</dbReference>
<evidence type="ECO:0000256" key="1">
    <source>
        <dbReference type="SAM" id="MobiDB-lite"/>
    </source>
</evidence>
<dbReference type="InterPro" id="IPR036034">
    <property type="entry name" value="PDZ_sf"/>
</dbReference>
<accession>A0ABV4U658</accession>
<evidence type="ECO:0000313" key="3">
    <source>
        <dbReference type="EMBL" id="MFA9478428.1"/>
    </source>
</evidence>
<proteinExistence type="predicted"/>
<organism evidence="3 4">
    <name type="scientific">Natronomicrosphaera hydrolytica</name>
    <dbReference type="NCBI Taxonomy" id="3242702"/>
    <lineage>
        <taxon>Bacteria</taxon>
        <taxon>Pseudomonadati</taxon>
        <taxon>Planctomycetota</taxon>
        <taxon>Phycisphaerae</taxon>
        <taxon>Phycisphaerales</taxon>
        <taxon>Phycisphaeraceae</taxon>
        <taxon>Natronomicrosphaera</taxon>
    </lineage>
</organism>
<dbReference type="EMBL" id="JBGUBD010000005">
    <property type="protein sequence ID" value="MFA9478428.1"/>
    <property type="molecule type" value="Genomic_DNA"/>
</dbReference>
<dbReference type="RefSeq" id="WP_425345356.1">
    <property type="nucleotide sequence ID" value="NZ_JBGUBD010000005.1"/>
</dbReference>
<gene>
    <name evidence="3" type="ORF">ACERK3_08975</name>
</gene>
<feature type="region of interest" description="Disordered" evidence="1">
    <location>
        <begin position="234"/>
        <end position="257"/>
    </location>
</feature>
<evidence type="ECO:0000259" key="2">
    <source>
        <dbReference type="PROSITE" id="PS50106"/>
    </source>
</evidence>
<feature type="domain" description="PDZ" evidence="2">
    <location>
        <begin position="100"/>
        <end position="191"/>
    </location>
</feature>